<gene>
    <name evidence="2" type="ORF">IPN91_04970</name>
</gene>
<name>A0A936F1C4_9BACT</name>
<protein>
    <recommendedName>
        <fullName evidence="4">Alginate export domain-containing protein</fullName>
    </recommendedName>
</protein>
<evidence type="ECO:0008006" key="4">
    <source>
        <dbReference type="Google" id="ProtNLM"/>
    </source>
</evidence>
<dbReference type="AlphaFoldDB" id="A0A936F1C4"/>
<dbReference type="Proteomes" id="UP000709959">
    <property type="component" value="Unassembled WGS sequence"/>
</dbReference>
<keyword evidence="1" id="KW-0732">Signal</keyword>
<accession>A0A936F1C4</accession>
<evidence type="ECO:0000256" key="1">
    <source>
        <dbReference type="SAM" id="SignalP"/>
    </source>
</evidence>
<organism evidence="2 3">
    <name type="scientific">Candidatus Geothrix odensensis</name>
    <dbReference type="NCBI Taxonomy" id="2954440"/>
    <lineage>
        <taxon>Bacteria</taxon>
        <taxon>Pseudomonadati</taxon>
        <taxon>Acidobacteriota</taxon>
        <taxon>Holophagae</taxon>
        <taxon>Holophagales</taxon>
        <taxon>Holophagaceae</taxon>
        <taxon>Geothrix</taxon>
    </lineage>
</organism>
<sequence length="650" mass="68869">MPEPRALRGLACALGAAPALVAQAPPPVEVEFLTPPAPGGPLVVQAKAPPGTEWVVLFHRRAGETEFETLTLARGEDGLFTARAEAVLPTGVPIQCYVASKGAGGVSTLPAEAPTAFFNLNLPASAEPEPAAAAAAPPPPPPKPHGPIYVDGSATDLIHRKVAVPDEPTLLAAGQVRLVLQKDEEDRHLAFGARLVYSNQPLPNQARWTIGDIQATYAAGAHRLQAGDLMTQESEFTLGPGGRRGLDYIYSGQPTAAHLFALNTQRQAGLTGLLWPVEGSEAYGGSLSRLWFGNTLRTRLVFLSGRDDLATAANLVTAFALPVREGSTGALVVDGRFLESRLAVSGEYARSLFTPDALVGTPMESDQAWRLATQWTDGGFSAQAGYRAVGQAFGTVGVAFFTGDRRVFDSSVALNRPTWGLSATATDERTNPTGRVNLSQAWNQSQSLDARVVLNPTATWRVGLRAGRQAAEVVANPFIPFSNSERTGVVTGFDLVLPPQVVLTFNAQFDQLQSTGYTRSTGSSKALSLGGNLGLGTWGRLSPNLSWSRILSQPGDQQTTIANAFLNAQFSLIPGTLQLLLNGGASRTVLSTGTTLNAATAEGTLGLTLDPYLRNLARGSLGLKARYTRNPDFLGIVEDNRLFLLLNLSY</sequence>
<evidence type="ECO:0000313" key="3">
    <source>
        <dbReference type="Proteomes" id="UP000709959"/>
    </source>
</evidence>
<feature type="chain" id="PRO_5036767826" description="Alginate export domain-containing protein" evidence="1">
    <location>
        <begin position="25"/>
        <end position="650"/>
    </location>
</feature>
<proteinExistence type="predicted"/>
<reference evidence="2 3" key="1">
    <citation type="submission" date="2020-10" db="EMBL/GenBank/DDBJ databases">
        <title>Connecting structure to function with the recovery of over 1000 high-quality activated sludge metagenome-assembled genomes encoding full-length rRNA genes using long-read sequencing.</title>
        <authorList>
            <person name="Singleton C.M."/>
            <person name="Petriglieri F."/>
            <person name="Kristensen J.M."/>
            <person name="Kirkegaard R.H."/>
            <person name="Michaelsen T.Y."/>
            <person name="Andersen M.H."/>
            <person name="Karst S.M."/>
            <person name="Dueholm M.S."/>
            <person name="Nielsen P.H."/>
            <person name="Albertsen M."/>
        </authorList>
    </citation>
    <scope>NUCLEOTIDE SEQUENCE [LARGE SCALE GENOMIC DNA]</scope>
    <source>
        <strain evidence="2">OdNE_18-Q3-R46-58_MAXAC.008</strain>
    </source>
</reference>
<dbReference type="EMBL" id="JADKCH010000002">
    <property type="protein sequence ID" value="MBK8571995.1"/>
    <property type="molecule type" value="Genomic_DNA"/>
</dbReference>
<feature type="signal peptide" evidence="1">
    <location>
        <begin position="1"/>
        <end position="24"/>
    </location>
</feature>
<evidence type="ECO:0000313" key="2">
    <source>
        <dbReference type="EMBL" id="MBK8571995.1"/>
    </source>
</evidence>
<comment type="caution">
    <text evidence="2">The sequence shown here is derived from an EMBL/GenBank/DDBJ whole genome shotgun (WGS) entry which is preliminary data.</text>
</comment>